<dbReference type="InterPro" id="IPR005814">
    <property type="entry name" value="Aminotrans_3"/>
</dbReference>
<keyword evidence="1 5" id="KW-0032">Aminotransferase</keyword>
<dbReference type="Pfam" id="PF00202">
    <property type="entry name" value="Aminotran_3"/>
    <property type="match status" value="1"/>
</dbReference>
<evidence type="ECO:0000256" key="1">
    <source>
        <dbReference type="ARBA" id="ARBA00022576"/>
    </source>
</evidence>
<evidence type="ECO:0000256" key="5">
    <source>
        <dbReference type="HAMAP-Rule" id="MF_01107"/>
    </source>
</evidence>
<name>A0A239FSP6_9ACTN</name>
<dbReference type="InterPro" id="IPR015421">
    <property type="entry name" value="PyrdxlP-dep_Trfase_major"/>
</dbReference>
<dbReference type="InterPro" id="IPR015424">
    <property type="entry name" value="PyrdxlP-dep_Trfase"/>
</dbReference>
<dbReference type="GO" id="GO:0003992">
    <property type="term" value="F:N2-acetyl-L-ornithine:2-oxoglutarate 5-aminotransferase activity"/>
    <property type="evidence" value="ECO:0007669"/>
    <property type="project" value="UniProtKB-UniRule"/>
</dbReference>
<evidence type="ECO:0000256" key="2">
    <source>
        <dbReference type="ARBA" id="ARBA00022605"/>
    </source>
</evidence>
<feature type="modified residue" description="N6-(pyridoxal phosphate)lysine" evidence="5">
    <location>
        <position position="266"/>
    </location>
</feature>
<dbReference type="NCBIfam" id="NF002874">
    <property type="entry name" value="PRK03244.1"/>
    <property type="match status" value="1"/>
</dbReference>
<dbReference type="CDD" id="cd00610">
    <property type="entry name" value="OAT_like"/>
    <property type="match status" value="1"/>
</dbReference>
<dbReference type="Proteomes" id="UP000198420">
    <property type="component" value="Unassembled WGS sequence"/>
</dbReference>
<organism evidence="6 7">
    <name type="scientific">Actinomadura mexicana</name>
    <dbReference type="NCBI Taxonomy" id="134959"/>
    <lineage>
        <taxon>Bacteria</taxon>
        <taxon>Bacillati</taxon>
        <taxon>Actinomycetota</taxon>
        <taxon>Actinomycetes</taxon>
        <taxon>Streptosporangiales</taxon>
        <taxon>Thermomonosporaceae</taxon>
        <taxon>Actinomadura</taxon>
    </lineage>
</organism>
<feature type="binding site" evidence="5">
    <location>
        <begin position="122"/>
        <end position="123"/>
    </location>
    <ligand>
        <name>pyridoxal 5'-phosphate</name>
        <dbReference type="ChEBI" id="CHEBI:597326"/>
    </ligand>
</feature>
<dbReference type="InterPro" id="IPR049704">
    <property type="entry name" value="Aminotrans_3_PPA_site"/>
</dbReference>
<dbReference type="EMBL" id="FZNP01000021">
    <property type="protein sequence ID" value="SNS59900.1"/>
    <property type="molecule type" value="Genomic_DNA"/>
</dbReference>
<feature type="binding site" evidence="5">
    <location>
        <position position="155"/>
    </location>
    <ligand>
        <name>N(2)-acetyl-L-ornithine</name>
        <dbReference type="ChEBI" id="CHEBI:57805"/>
    </ligand>
</feature>
<protein>
    <recommendedName>
        <fullName evidence="5">Acetylornithine aminotransferase</fullName>
        <shortName evidence="5">ACOAT</shortName>
        <ecNumber evidence="5">2.6.1.11</ecNumber>
    </recommendedName>
</protein>
<keyword evidence="4 5" id="KW-0663">Pyridoxal phosphate</keyword>
<keyword evidence="5" id="KW-0055">Arginine biosynthesis</keyword>
<comment type="similarity">
    <text evidence="5">Belongs to the class-III pyridoxal-phosphate-dependent aminotransferase family. ArgD subfamily.</text>
</comment>
<dbReference type="SUPFAM" id="SSF53383">
    <property type="entry name" value="PLP-dependent transferases"/>
    <property type="match status" value="1"/>
</dbReference>
<dbReference type="GO" id="GO:0006526">
    <property type="term" value="P:L-arginine biosynthetic process"/>
    <property type="evidence" value="ECO:0007669"/>
    <property type="project" value="UniProtKB-UniRule"/>
</dbReference>
<dbReference type="AlphaFoldDB" id="A0A239FSP6"/>
<comment type="subcellular location">
    <subcellularLocation>
        <location evidence="5">Cytoplasm</location>
    </subcellularLocation>
</comment>
<comment type="subunit">
    <text evidence="5">Homodimer.</text>
</comment>
<dbReference type="InterPro" id="IPR050103">
    <property type="entry name" value="Class-III_PLP-dep_AT"/>
</dbReference>
<evidence type="ECO:0000313" key="6">
    <source>
        <dbReference type="EMBL" id="SNS59900.1"/>
    </source>
</evidence>
<dbReference type="NCBIfam" id="TIGR00707">
    <property type="entry name" value="argD"/>
    <property type="match status" value="1"/>
</dbReference>
<dbReference type="OrthoDB" id="3699548at2"/>
<dbReference type="PANTHER" id="PTHR11986">
    <property type="entry name" value="AMINOTRANSFERASE CLASS III"/>
    <property type="match status" value="1"/>
</dbReference>
<dbReference type="GO" id="GO:0030170">
    <property type="term" value="F:pyridoxal phosphate binding"/>
    <property type="evidence" value="ECO:0007669"/>
    <property type="project" value="InterPro"/>
</dbReference>
<dbReference type="UniPathway" id="UPA00068">
    <property type="reaction ID" value="UER00109"/>
</dbReference>
<dbReference type="FunFam" id="3.40.640.10:FF:000004">
    <property type="entry name" value="Acetylornithine aminotransferase"/>
    <property type="match status" value="1"/>
</dbReference>
<dbReference type="InterPro" id="IPR004636">
    <property type="entry name" value="AcOrn/SuccOrn_fam"/>
</dbReference>
<dbReference type="Gene3D" id="3.40.640.10">
    <property type="entry name" value="Type I PLP-dependent aspartate aminotransferase-like (Major domain)"/>
    <property type="match status" value="1"/>
</dbReference>
<dbReference type="GO" id="GO:0005737">
    <property type="term" value="C:cytoplasm"/>
    <property type="evidence" value="ECO:0007669"/>
    <property type="project" value="UniProtKB-SubCell"/>
</dbReference>
<evidence type="ECO:0000256" key="4">
    <source>
        <dbReference type="ARBA" id="ARBA00022898"/>
    </source>
</evidence>
<keyword evidence="3 5" id="KW-0808">Transferase</keyword>
<dbReference type="PROSITE" id="PS00600">
    <property type="entry name" value="AA_TRANSFER_CLASS_3"/>
    <property type="match status" value="1"/>
</dbReference>
<accession>A0A239FSP6</accession>
<dbReference type="GO" id="GO:0042802">
    <property type="term" value="F:identical protein binding"/>
    <property type="evidence" value="ECO:0007669"/>
    <property type="project" value="TreeGrafter"/>
</dbReference>
<feature type="binding site" evidence="5">
    <location>
        <position position="294"/>
    </location>
    <ligand>
        <name>N(2)-acetyl-L-ornithine</name>
        <dbReference type="ChEBI" id="CHEBI:57805"/>
    </ligand>
</feature>
<dbReference type="Gene3D" id="3.90.1150.10">
    <property type="entry name" value="Aspartate Aminotransferase, domain 1"/>
    <property type="match status" value="1"/>
</dbReference>
<reference evidence="7" key="1">
    <citation type="submission" date="2017-06" db="EMBL/GenBank/DDBJ databases">
        <authorList>
            <person name="Varghese N."/>
            <person name="Submissions S."/>
        </authorList>
    </citation>
    <scope>NUCLEOTIDE SEQUENCE [LARGE SCALE GENOMIC DNA]</scope>
    <source>
        <strain evidence="7">DSM 44485</strain>
    </source>
</reference>
<comment type="cofactor">
    <cofactor evidence="5">
        <name>pyridoxal 5'-phosphate</name>
        <dbReference type="ChEBI" id="CHEBI:597326"/>
    </cofactor>
    <text evidence="5">Binds 1 pyridoxal phosphate per subunit.</text>
</comment>
<comment type="pathway">
    <text evidence="5">Amino-acid biosynthesis; L-arginine biosynthesis; N(2)-acetyl-L-ornithine from L-glutamate: step 4/4.</text>
</comment>
<gene>
    <name evidence="5" type="primary">argD</name>
    <name evidence="6" type="ORF">SAMN06265355_121120</name>
</gene>
<evidence type="ECO:0000313" key="7">
    <source>
        <dbReference type="Proteomes" id="UP000198420"/>
    </source>
</evidence>
<sequence>MSEANRKVRGPSPKGGGLVSDLRERFEAAFMPNYGVPPVALARGEGCRVWDTDGREYLDLIAGIAVSSLGHAHPALVEAVSSQAATLAHTSNLFLNEPEVLLAERLRELLGCDGKVFLANSGTEANECALKLAIKYGKTNGRPYFVAAENGFHGRTLGALSLTGKTAIREPFGPFAIDVRFVPYGDAGALKAAVDEDCAAVFLEPTQGEAGVVPPPNGYFAAVRQICDAAGALFVADEIQSAIGRTGAWFAFEHENAKPDVLTLAKGLGGGLPIGACVAFGPHGGLFAKGDHGSTFGGNPVAAAAALAVLTTIEKDGLLANAASVGEALAAGLDAVDHPLFAGVRGRGLWRAAVLTGPHAAAVEAAARDAGFLVNALQPDAVRLAPPLILTAEQAGSFAEAFPGILDAASPEQEN</sequence>
<feature type="binding site" evidence="5">
    <location>
        <begin position="237"/>
        <end position="240"/>
    </location>
    <ligand>
        <name>pyridoxal 5'-phosphate</name>
        <dbReference type="ChEBI" id="CHEBI:597326"/>
    </ligand>
</feature>
<dbReference type="HAMAP" id="MF_01107">
    <property type="entry name" value="ArgD_aminotrans_3"/>
    <property type="match status" value="1"/>
</dbReference>
<comment type="miscellaneous">
    <text evidence="5">May also have succinyldiaminopimelate aminotransferase activity, thus carrying out the corresponding step in lysine biosynthesis.</text>
</comment>
<keyword evidence="2 5" id="KW-0028">Amino-acid biosynthesis</keyword>
<dbReference type="InterPro" id="IPR015422">
    <property type="entry name" value="PyrdxlP-dep_Trfase_small"/>
</dbReference>
<proteinExistence type="inferred from homology"/>
<dbReference type="PIRSF" id="PIRSF000521">
    <property type="entry name" value="Transaminase_4ab_Lys_Orn"/>
    <property type="match status" value="1"/>
</dbReference>
<dbReference type="PANTHER" id="PTHR11986:SF79">
    <property type="entry name" value="ACETYLORNITHINE AMINOTRANSFERASE, MITOCHONDRIAL"/>
    <property type="match status" value="1"/>
</dbReference>
<dbReference type="EC" id="2.6.1.11" evidence="5"/>
<evidence type="ECO:0000256" key="3">
    <source>
        <dbReference type="ARBA" id="ARBA00022679"/>
    </source>
</evidence>
<feature type="binding site" evidence="5">
    <location>
        <position position="152"/>
    </location>
    <ligand>
        <name>pyridoxal 5'-phosphate</name>
        <dbReference type="ChEBI" id="CHEBI:597326"/>
    </ligand>
</feature>
<keyword evidence="5" id="KW-0963">Cytoplasm</keyword>
<keyword evidence="7" id="KW-1185">Reference proteome</keyword>
<feature type="binding site" evidence="5">
    <location>
        <position position="295"/>
    </location>
    <ligand>
        <name>pyridoxal 5'-phosphate</name>
        <dbReference type="ChEBI" id="CHEBI:597326"/>
    </ligand>
</feature>
<comment type="catalytic activity">
    <reaction evidence="5">
        <text>N(2)-acetyl-L-ornithine + 2-oxoglutarate = N-acetyl-L-glutamate 5-semialdehyde + L-glutamate</text>
        <dbReference type="Rhea" id="RHEA:18049"/>
        <dbReference type="ChEBI" id="CHEBI:16810"/>
        <dbReference type="ChEBI" id="CHEBI:29123"/>
        <dbReference type="ChEBI" id="CHEBI:29985"/>
        <dbReference type="ChEBI" id="CHEBI:57805"/>
        <dbReference type="EC" id="2.6.1.11"/>
    </reaction>
</comment>